<dbReference type="OrthoDB" id="9780854at2"/>
<dbReference type="Pfam" id="PF02735">
    <property type="entry name" value="Ku"/>
    <property type="match status" value="1"/>
</dbReference>
<keyword evidence="2" id="KW-0227">DNA damage</keyword>
<protein>
    <recommendedName>
        <fullName evidence="2">Non-homologous end joining protein Ku</fullName>
    </recommendedName>
</protein>
<keyword evidence="6" id="KW-1185">Reference proteome</keyword>
<dbReference type="Proteomes" id="UP000321058">
    <property type="component" value="Unassembled WGS sequence"/>
</dbReference>
<reference evidence="5 6" key="1">
    <citation type="submission" date="2019-07" db="EMBL/GenBank/DDBJ databases">
        <title>Whole genome shotgun sequence of Reyranella soli NBRC 108950.</title>
        <authorList>
            <person name="Hosoyama A."/>
            <person name="Uohara A."/>
            <person name="Ohji S."/>
            <person name="Ichikawa N."/>
        </authorList>
    </citation>
    <scope>NUCLEOTIDE SEQUENCE [LARGE SCALE GENOMIC DNA]</scope>
    <source>
        <strain evidence="5 6">NBRC 108950</strain>
    </source>
</reference>
<feature type="compositionally biased region" description="Basic residues" evidence="3">
    <location>
        <begin position="290"/>
        <end position="311"/>
    </location>
</feature>
<comment type="caution">
    <text evidence="5">The sequence shown here is derived from an EMBL/GenBank/DDBJ whole genome shotgun (WGS) entry which is preliminary data.</text>
</comment>
<dbReference type="GO" id="GO:0006310">
    <property type="term" value="P:DNA recombination"/>
    <property type="evidence" value="ECO:0007669"/>
    <property type="project" value="UniProtKB-KW"/>
</dbReference>
<feature type="compositionally biased region" description="Basic and acidic residues" evidence="3">
    <location>
        <begin position="277"/>
        <end position="289"/>
    </location>
</feature>
<evidence type="ECO:0000313" key="5">
    <source>
        <dbReference type="EMBL" id="GEP61094.1"/>
    </source>
</evidence>
<keyword evidence="1 2" id="KW-0238">DNA-binding</keyword>
<evidence type="ECO:0000256" key="1">
    <source>
        <dbReference type="ARBA" id="ARBA00023125"/>
    </source>
</evidence>
<sequence>MAKARRTKHNGNSQRRAMRPTWEGHLRLSLVTCPVALYTATERAADVHFHMINPKTNNRIRMQTVDAGTGRVVERSDLVKGFEVSKNKYVLFEQDELDAVKLESTRVIDIGEFVDASSIDRIYWDEPYYLAPGGKTGIEAYAVIRAAMEKQGKVALGRLVMHQRERICALEPRDSGILLTTLRTHDEIRSSSEVFDRNLPRPDRRMLEIAEKIIAQQEAEFDPSEFKDRYEDALRDLIARKKKGEKLVSSEEPEEEAKVVDLMDALRKSLKGGGGPSRDKADRFLEAHGRRPRAASRKKAGSRKRAAKQAA</sequence>
<dbReference type="PANTHER" id="PTHR41251:SF1">
    <property type="entry name" value="NON-HOMOLOGOUS END JOINING PROTEIN KU"/>
    <property type="match status" value="1"/>
</dbReference>
<dbReference type="InterPro" id="IPR006164">
    <property type="entry name" value="DNA_bd_Ku70/Ku80"/>
</dbReference>
<feature type="region of interest" description="Disordered" evidence="3">
    <location>
        <begin position="268"/>
        <end position="311"/>
    </location>
</feature>
<dbReference type="CDD" id="cd00789">
    <property type="entry name" value="KU_like"/>
    <property type="match status" value="1"/>
</dbReference>
<comment type="function">
    <text evidence="2">With LigD forms a non-homologous end joining (NHEJ) DNA repair enzyme, which repairs dsDNA breaks with reduced fidelity. Binds linear dsDNA with 5'- and 3'- overhangs but not closed circular dsDNA nor ssDNA. Recruits and stimulates the ligase activity of LigD.</text>
</comment>
<comment type="similarity">
    <text evidence="2">Belongs to the prokaryotic Ku family.</text>
</comment>
<dbReference type="PANTHER" id="PTHR41251">
    <property type="entry name" value="NON-HOMOLOGOUS END JOINING PROTEIN KU"/>
    <property type="match status" value="1"/>
</dbReference>
<dbReference type="Gene3D" id="2.40.290.10">
    <property type="match status" value="1"/>
</dbReference>
<evidence type="ECO:0000256" key="2">
    <source>
        <dbReference type="HAMAP-Rule" id="MF_01875"/>
    </source>
</evidence>
<keyword evidence="2" id="KW-0234">DNA repair</keyword>
<dbReference type="GO" id="GO:0006303">
    <property type="term" value="P:double-strand break repair via nonhomologous end joining"/>
    <property type="evidence" value="ECO:0007669"/>
    <property type="project" value="UniProtKB-UniRule"/>
</dbReference>
<dbReference type="InterPro" id="IPR016194">
    <property type="entry name" value="SPOC-like_C_dom_sf"/>
</dbReference>
<dbReference type="InterPro" id="IPR009187">
    <property type="entry name" value="Prok_Ku"/>
</dbReference>
<comment type="subunit">
    <text evidence="2">Homodimer. Interacts with LigD.</text>
</comment>
<dbReference type="GO" id="GO:0003690">
    <property type="term" value="F:double-stranded DNA binding"/>
    <property type="evidence" value="ECO:0007669"/>
    <property type="project" value="UniProtKB-UniRule"/>
</dbReference>
<name>A0A512NQ66_9HYPH</name>
<proteinExistence type="inferred from homology"/>
<evidence type="ECO:0000259" key="4">
    <source>
        <dbReference type="SMART" id="SM00559"/>
    </source>
</evidence>
<dbReference type="EMBL" id="BKAJ01000200">
    <property type="protein sequence ID" value="GEP61094.1"/>
    <property type="molecule type" value="Genomic_DNA"/>
</dbReference>
<dbReference type="AlphaFoldDB" id="A0A512NQ66"/>
<dbReference type="SMART" id="SM00559">
    <property type="entry name" value="Ku78"/>
    <property type="match status" value="1"/>
</dbReference>
<gene>
    <name evidence="5" type="primary">ku_2</name>
    <name evidence="2" type="synonym">ku</name>
    <name evidence="5" type="ORF">RSO01_82600</name>
</gene>
<dbReference type="RefSeq" id="WP_147156418.1">
    <property type="nucleotide sequence ID" value="NZ_BKAJ01000200.1"/>
</dbReference>
<evidence type="ECO:0000313" key="6">
    <source>
        <dbReference type="Proteomes" id="UP000321058"/>
    </source>
</evidence>
<dbReference type="SUPFAM" id="SSF100939">
    <property type="entry name" value="SPOC domain-like"/>
    <property type="match status" value="1"/>
</dbReference>
<keyword evidence="2" id="KW-0233">DNA recombination</keyword>
<organism evidence="5 6">
    <name type="scientific">Reyranella soli</name>
    <dbReference type="NCBI Taxonomy" id="1230389"/>
    <lineage>
        <taxon>Bacteria</taxon>
        <taxon>Pseudomonadati</taxon>
        <taxon>Pseudomonadota</taxon>
        <taxon>Alphaproteobacteria</taxon>
        <taxon>Hyphomicrobiales</taxon>
        <taxon>Reyranellaceae</taxon>
        <taxon>Reyranella</taxon>
    </lineage>
</organism>
<evidence type="ECO:0000256" key="3">
    <source>
        <dbReference type="SAM" id="MobiDB-lite"/>
    </source>
</evidence>
<dbReference type="PIRSF" id="PIRSF006493">
    <property type="entry name" value="Prok_Ku"/>
    <property type="match status" value="1"/>
</dbReference>
<dbReference type="NCBIfam" id="TIGR02772">
    <property type="entry name" value="Ku_bact"/>
    <property type="match status" value="1"/>
</dbReference>
<dbReference type="HAMAP" id="MF_01875">
    <property type="entry name" value="Prokaryotic_Ku"/>
    <property type="match status" value="1"/>
</dbReference>
<feature type="domain" description="Ku" evidence="4">
    <location>
        <begin position="70"/>
        <end position="199"/>
    </location>
</feature>
<accession>A0A512NQ66</accession>